<dbReference type="PANTHER" id="PTHR33401:SF19">
    <property type="entry name" value="(RAPE) HYPOTHETICAL PROTEIN"/>
    <property type="match status" value="1"/>
</dbReference>
<organism evidence="1 2">
    <name type="scientific">Zingiber officinale</name>
    <name type="common">Ginger</name>
    <name type="synonym">Amomum zingiber</name>
    <dbReference type="NCBI Taxonomy" id="94328"/>
    <lineage>
        <taxon>Eukaryota</taxon>
        <taxon>Viridiplantae</taxon>
        <taxon>Streptophyta</taxon>
        <taxon>Embryophyta</taxon>
        <taxon>Tracheophyta</taxon>
        <taxon>Spermatophyta</taxon>
        <taxon>Magnoliopsida</taxon>
        <taxon>Liliopsida</taxon>
        <taxon>Zingiberales</taxon>
        <taxon>Zingiberaceae</taxon>
        <taxon>Zingiber</taxon>
    </lineage>
</organism>
<proteinExistence type="predicted"/>
<evidence type="ECO:0000313" key="2">
    <source>
        <dbReference type="Proteomes" id="UP000734854"/>
    </source>
</evidence>
<sequence length="310" mass="34889">MLPHRAYCFGDRVRDSPTEQLISTMPLSYEDLILLSVAVVAFCESPHLNSQRRWLGGWQLTLDNLSLPLESVVPDFAFAPSHVLDFWKISAWTDCQATEGTILALPTPKVRQNLFFTPKLVSFNPRVSLAFFQKISPSSHETGFKWLRSDMKISSCNCNYPLVCCSKSSDVYDPPNSRKSQCSGDQNVATPIPVVSEEKDSDEKVVFEQKSAEVGNCEKLLKSSLKKPRSPDPEQVVKGNVKWMDLSGKELVEIKEFELSNFGTVFFLAASLMKMIITAATEDPFVRFNDNKFFALDELLDYHGSNVQLL</sequence>
<keyword evidence="2" id="KW-1185">Reference proteome</keyword>
<comment type="caution">
    <text evidence="1">The sequence shown here is derived from an EMBL/GenBank/DDBJ whole genome shotgun (WGS) entry which is preliminary data.</text>
</comment>
<dbReference type="AlphaFoldDB" id="A0A8J5BCB4"/>
<dbReference type="Proteomes" id="UP000734854">
    <property type="component" value="Unassembled WGS sequence"/>
</dbReference>
<accession>A0A8J5BCB4</accession>
<evidence type="ECO:0000313" key="1">
    <source>
        <dbReference type="EMBL" id="KAG6468939.1"/>
    </source>
</evidence>
<dbReference type="PANTHER" id="PTHR33401">
    <property type="entry name" value="LIGHT-HARVESTING COMPLEX-LIKE PROTEIN OHP2, CHLOROPLASTIC"/>
    <property type="match status" value="1"/>
</dbReference>
<protein>
    <submittedName>
        <fullName evidence="1">Uncharacterized protein</fullName>
    </submittedName>
</protein>
<name>A0A8J5BCB4_ZINOF</name>
<gene>
    <name evidence="1" type="ORF">ZIOFF_073634</name>
</gene>
<dbReference type="EMBL" id="JACMSC010000022">
    <property type="protein sequence ID" value="KAG6468939.1"/>
    <property type="molecule type" value="Genomic_DNA"/>
</dbReference>
<reference evidence="1 2" key="1">
    <citation type="submission" date="2020-08" db="EMBL/GenBank/DDBJ databases">
        <title>Plant Genome Project.</title>
        <authorList>
            <person name="Zhang R.-G."/>
        </authorList>
    </citation>
    <scope>NUCLEOTIDE SEQUENCE [LARGE SCALE GENOMIC DNA]</scope>
    <source>
        <tissue evidence="1">Rhizome</tissue>
    </source>
</reference>